<sequence length="512" mass="52572">MAEHDRDYLPAPPGGAPAGPPGGTMGAPPGGGMGGPPGGGMGGPPGGPMDGPPGGGGPPDGPPGAWAVPGPDRTSIRRALIRLVVPMALAEVVGLLVLVGVTALLGRMGGDALYIRALYMPVASLFLALFIAFDISNQVTAAINRGRGRPQDVAPMAASFARAWLMLGTVLSMVLLYGAPTLAVALRVPPWAFGDFIEFVQWMALAELTYIGVVLCASSLRGFGHTRHAAVVTLLGAVIQFGGVALVGLGGGVGVESVPLFIAVSSAVGLVLGLFLLRRTGLWQRGQRLPWQPEVIVQLRRIGLPVATTQVILFGANFVLLRVLGEFDVSVVSAFSSSSSLQVLLLMPGIVLGSATAIVLNQQRGAGRLAWLPNTLRTGMELTFGVYVLIGVLVWALAGPLGSLMTSSAPVAGQTALYLGTIGLTYVLQGPVLTSLNVMEQLGAGLLAVSLNLFYYAVIVVASVLVVAASHDPMAFYRTVALANLAGIAVLFAVAFVVRRASRGGGRPAFAG</sequence>
<evidence type="ECO:0000313" key="9">
    <source>
        <dbReference type="EMBL" id="MBB5896282.1"/>
    </source>
</evidence>
<evidence type="ECO:0000256" key="3">
    <source>
        <dbReference type="ARBA" id="ARBA00022475"/>
    </source>
</evidence>
<feature type="transmembrane region" description="Helical" evidence="8">
    <location>
        <begin position="117"/>
        <end position="135"/>
    </location>
</feature>
<dbReference type="AlphaFoldDB" id="A0A7W9KPF1"/>
<evidence type="ECO:0000256" key="7">
    <source>
        <dbReference type="SAM" id="MobiDB-lite"/>
    </source>
</evidence>
<accession>A0A7W9KPF1</accession>
<evidence type="ECO:0000256" key="5">
    <source>
        <dbReference type="ARBA" id="ARBA00022989"/>
    </source>
</evidence>
<protein>
    <submittedName>
        <fullName evidence="9">Na+-driven multidrug efflux pump</fullName>
    </submittedName>
</protein>
<dbReference type="EMBL" id="JACHIR010000001">
    <property type="protein sequence ID" value="MBB5896282.1"/>
    <property type="molecule type" value="Genomic_DNA"/>
</dbReference>
<dbReference type="GO" id="GO:0042910">
    <property type="term" value="F:xenobiotic transmembrane transporter activity"/>
    <property type="evidence" value="ECO:0007669"/>
    <property type="project" value="InterPro"/>
</dbReference>
<evidence type="ECO:0000256" key="6">
    <source>
        <dbReference type="ARBA" id="ARBA00023136"/>
    </source>
</evidence>
<feature type="transmembrane region" description="Helical" evidence="8">
    <location>
        <begin position="83"/>
        <end position="105"/>
    </location>
</feature>
<dbReference type="InterPro" id="IPR002528">
    <property type="entry name" value="MATE_fam"/>
</dbReference>
<keyword evidence="2" id="KW-0813">Transport</keyword>
<comment type="subcellular location">
    <subcellularLocation>
        <location evidence="1">Cell membrane</location>
        <topology evidence="1">Multi-pass membrane protein</topology>
    </subcellularLocation>
</comment>
<keyword evidence="3" id="KW-1003">Cell membrane</keyword>
<feature type="transmembrane region" description="Helical" evidence="8">
    <location>
        <begin position="156"/>
        <end position="179"/>
    </location>
</feature>
<dbReference type="PANTHER" id="PTHR43549:SF3">
    <property type="entry name" value="MULTIDRUG RESISTANCE PROTEIN YPNP-RELATED"/>
    <property type="match status" value="1"/>
</dbReference>
<dbReference type="RefSeq" id="WP_221338255.1">
    <property type="nucleotide sequence ID" value="NZ_BAAAWY010000101.1"/>
</dbReference>
<evidence type="ECO:0000256" key="4">
    <source>
        <dbReference type="ARBA" id="ARBA00022692"/>
    </source>
</evidence>
<proteinExistence type="predicted"/>
<feature type="region of interest" description="Disordered" evidence="7">
    <location>
        <begin position="1"/>
        <end position="70"/>
    </location>
</feature>
<evidence type="ECO:0000256" key="1">
    <source>
        <dbReference type="ARBA" id="ARBA00004651"/>
    </source>
</evidence>
<feature type="transmembrane region" description="Helical" evidence="8">
    <location>
        <begin position="475"/>
        <end position="498"/>
    </location>
</feature>
<keyword evidence="5 8" id="KW-1133">Transmembrane helix</keyword>
<keyword evidence="10" id="KW-1185">Reference proteome</keyword>
<reference evidence="9 10" key="1">
    <citation type="submission" date="2020-08" db="EMBL/GenBank/DDBJ databases">
        <title>Sequencing the genomes of 1000 actinobacteria strains.</title>
        <authorList>
            <person name="Klenk H.-P."/>
        </authorList>
    </citation>
    <scope>NUCLEOTIDE SEQUENCE [LARGE SCALE GENOMIC DNA]</scope>
    <source>
        <strain evidence="9 10">DSM 43851</strain>
    </source>
</reference>
<feature type="compositionally biased region" description="Pro residues" evidence="7">
    <location>
        <begin position="10"/>
        <end position="20"/>
    </location>
</feature>
<feature type="transmembrane region" description="Helical" evidence="8">
    <location>
        <begin position="229"/>
        <end position="252"/>
    </location>
</feature>
<dbReference type="PANTHER" id="PTHR43549">
    <property type="entry name" value="MULTIDRUG RESISTANCE PROTEIN YPNP-RELATED"/>
    <property type="match status" value="1"/>
</dbReference>
<organism evidence="9 10">
    <name type="scientific">Kutzneria kofuensis</name>
    <dbReference type="NCBI Taxonomy" id="103725"/>
    <lineage>
        <taxon>Bacteria</taxon>
        <taxon>Bacillati</taxon>
        <taxon>Actinomycetota</taxon>
        <taxon>Actinomycetes</taxon>
        <taxon>Pseudonocardiales</taxon>
        <taxon>Pseudonocardiaceae</taxon>
        <taxon>Kutzneria</taxon>
    </lineage>
</organism>
<dbReference type="InterPro" id="IPR052031">
    <property type="entry name" value="Membrane_Transporter-Flippase"/>
</dbReference>
<feature type="transmembrane region" description="Helical" evidence="8">
    <location>
        <begin position="199"/>
        <end position="217"/>
    </location>
</feature>
<dbReference type="GO" id="GO:0015297">
    <property type="term" value="F:antiporter activity"/>
    <property type="evidence" value="ECO:0007669"/>
    <property type="project" value="InterPro"/>
</dbReference>
<name>A0A7W9KPF1_9PSEU</name>
<feature type="transmembrane region" description="Helical" evidence="8">
    <location>
        <begin position="446"/>
        <end position="469"/>
    </location>
</feature>
<feature type="transmembrane region" description="Helical" evidence="8">
    <location>
        <begin position="258"/>
        <end position="277"/>
    </location>
</feature>
<dbReference type="GO" id="GO:0005886">
    <property type="term" value="C:plasma membrane"/>
    <property type="evidence" value="ECO:0007669"/>
    <property type="project" value="UniProtKB-SubCell"/>
</dbReference>
<feature type="transmembrane region" description="Helical" evidence="8">
    <location>
        <begin position="341"/>
        <end position="361"/>
    </location>
</feature>
<keyword evidence="4 8" id="KW-0812">Transmembrane</keyword>
<comment type="caution">
    <text evidence="9">The sequence shown here is derived from an EMBL/GenBank/DDBJ whole genome shotgun (WGS) entry which is preliminary data.</text>
</comment>
<evidence type="ECO:0000256" key="2">
    <source>
        <dbReference type="ARBA" id="ARBA00022448"/>
    </source>
</evidence>
<feature type="compositionally biased region" description="Pro residues" evidence="7">
    <location>
        <begin position="45"/>
        <end position="62"/>
    </location>
</feature>
<keyword evidence="6 8" id="KW-0472">Membrane</keyword>
<feature type="transmembrane region" description="Helical" evidence="8">
    <location>
        <begin position="416"/>
        <end position="434"/>
    </location>
</feature>
<evidence type="ECO:0000256" key="8">
    <source>
        <dbReference type="SAM" id="Phobius"/>
    </source>
</evidence>
<dbReference type="Proteomes" id="UP000585638">
    <property type="component" value="Unassembled WGS sequence"/>
</dbReference>
<dbReference type="Pfam" id="PF01554">
    <property type="entry name" value="MatE"/>
    <property type="match status" value="1"/>
</dbReference>
<feature type="transmembrane region" description="Helical" evidence="8">
    <location>
        <begin position="382"/>
        <end position="404"/>
    </location>
</feature>
<evidence type="ECO:0000313" key="10">
    <source>
        <dbReference type="Proteomes" id="UP000585638"/>
    </source>
</evidence>
<gene>
    <name evidence="9" type="ORF">BJ998_007478</name>
</gene>
<feature type="compositionally biased region" description="Gly residues" evidence="7">
    <location>
        <begin position="21"/>
        <end position="44"/>
    </location>
</feature>
<feature type="transmembrane region" description="Helical" evidence="8">
    <location>
        <begin position="302"/>
        <end position="321"/>
    </location>
</feature>